<feature type="coiled-coil region" evidence="1">
    <location>
        <begin position="18"/>
        <end position="45"/>
    </location>
</feature>
<name>A0ABQ9J9N2_9CUCU</name>
<dbReference type="Proteomes" id="UP001162164">
    <property type="component" value="Unassembled WGS sequence"/>
</dbReference>
<evidence type="ECO:0000313" key="2">
    <source>
        <dbReference type="EMBL" id="KAJ8974417.1"/>
    </source>
</evidence>
<protein>
    <submittedName>
        <fullName evidence="2">Uncharacterized protein</fullName>
    </submittedName>
</protein>
<dbReference type="EMBL" id="JAPWTJ010001001">
    <property type="protein sequence ID" value="KAJ8974417.1"/>
    <property type="molecule type" value="Genomic_DNA"/>
</dbReference>
<dbReference type="SUPFAM" id="SSF56349">
    <property type="entry name" value="DNA breaking-rejoining enzymes"/>
    <property type="match status" value="1"/>
</dbReference>
<reference evidence="2" key="1">
    <citation type="journal article" date="2023" name="Insect Mol. Biol.">
        <title>Genome sequencing provides insights into the evolution of gene families encoding plant cell wall-degrading enzymes in longhorned beetles.</title>
        <authorList>
            <person name="Shin N.R."/>
            <person name="Okamura Y."/>
            <person name="Kirsch R."/>
            <person name="Pauchet Y."/>
        </authorList>
    </citation>
    <scope>NUCLEOTIDE SEQUENCE</scope>
    <source>
        <strain evidence="2">MMC_N1</strain>
    </source>
</reference>
<keyword evidence="3" id="KW-1185">Reference proteome</keyword>
<gene>
    <name evidence="2" type="ORF">NQ317_015472</name>
</gene>
<keyword evidence="1" id="KW-0175">Coiled coil</keyword>
<evidence type="ECO:0000313" key="3">
    <source>
        <dbReference type="Proteomes" id="UP001162164"/>
    </source>
</evidence>
<sequence length="395" mass="45485">MGNISKTTGLNANIFIKCQSIRNKNEELRKQMNDIEYLMQHSQNAGENRTEHQRTKFGRFLPRGKLNRPAPTLVSVNHMTAVEIILKYREADGVHPDNKVPSIHIFKADQALKQFCVANNLSDTKFTATKLKKHLATVTSTHLTGEQQLISDFMEHHINIHNTHYSMLRSTLNINHDISIQNYAKLRALLKRKSQGFRPKKATTFTPENINKFLTDASDEKYLATKVALIVGIMGACRANEPYFMKLEHLTVPHTKTKITRKFTITDKFYQICKKYINLRPTNFVSNIYFLNYQNGKCTKQRIGVNKFTVMGNCNVMIRLTKVAKILFQLKIIDLQTGIRLSWDPPLKNWFKVSKILGVKDQFIEIGTFSLSFENSNTYEKVPISINWSLTSLQK</sequence>
<dbReference type="InterPro" id="IPR011010">
    <property type="entry name" value="DNA_brk_join_enz"/>
</dbReference>
<proteinExistence type="predicted"/>
<comment type="caution">
    <text evidence="2">The sequence shown here is derived from an EMBL/GenBank/DDBJ whole genome shotgun (WGS) entry which is preliminary data.</text>
</comment>
<organism evidence="2 3">
    <name type="scientific">Molorchus minor</name>
    <dbReference type="NCBI Taxonomy" id="1323400"/>
    <lineage>
        <taxon>Eukaryota</taxon>
        <taxon>Metazoa</taxon>
        <taxon>Ecdysozoa</taxon>
        <taxon>Arthropoda</taxon>
        <taxon>Hexapoda</taxon>
        <taxon>Insecta</taxon>
        <taxon>Pterygota</taxon>
        <taxon>Neoptera</taxon>
        <taxon>Endopterygota</taxon>
        <taxon>Coleoptera</taxon>
        <taxon>Polyphaga</taxon>
        <taxon>Cucujiformia</taxon>
        <taxon>Chrysomeloidea</taxon>
        <taxon>Cerambycidae</taxon>
        <taxon>Lamiinae</taxon>
        <taxon>Monochamini</taxon>
        <taxon>Molorchus</taxon>
    </lineage>
</organism>
<accession>A0ABQ9J9N2</accession>
<evidence type="ECO:0000256" key="1">
    <source>
        <dbReference type="SAM" id="Coils"/>
    </source>
</evidence>